<dbReference type="PANTHER" id="PTHR13161:SF15">
    <property type="entry name" value="SPLICING FACTOR, SUPPRESSOR OF WHITE-APRICOT HOMOLOG"/>
    <property type="match status" value="1"/>
</dbReference>
<dbReference type="SMART" id="SM00648">
    <property type="entry name" value="SWAP"/>
    <property type="match status" value="2"/>
</dbReference>
<dbReference type="InterPro" id="IPR000061">
    <property type="entry name" value="Surp"/>
</dbReference>
<keyword evidence="3" id="KW-0694">RNA-binding</keyword>
<comment type="caution">
    <text evidence="9">The sequence shown here is derived from an EMBL/GenBank/DDBJ whole genome shotgun (WGS) entry which is preliminary data.</text>
</comment>
<feature type="compositionally biased region" description="Polar residues" evidence="7">
    <location>
        <begin position="525"/>
        <end position="536"/>
    </location>
</feature>
<dbReference type="Pfam" id="PF09750">
    <property type="entry name" value="DRY_EERY"/>
    <property type="match status" value="1"/>
</dbReference>
<dbReference type="OrthoDB" id="5836667at2759"/>
<dbReference type="OMA" id="IAFNYDE"/>
<keyword evidence="2" id="KW-0677">Repeat</keyword>
<feature type="region of interest" description="Disordered" evidence="7">
    <location>
        <begin position="441"/>
        <end position="463"/>
    </location>
</feature>
<evidence type="ECO:0000259" key="8">
    <source>
        <dbReference type="PROSITE" id="PS50128"/>
    </source>
</evidence>
<sequence>MDLEVVGRHALLFDDDSNAAFVNSRDALVEWNSLLIDRYDVCHYYDLVWKKMRIKRGRRTRKFTTNSKISSDESSLWMKLYLIIFSPNSGVSFFSSFCESNNGAESARASAFHAVAFSYGNPDVSVDLKNTNAGLEYSGTVQMLVSCLLFQPPTEKLHQIIARTAIFVSKHGGQSEIVLRVKQGDNPTFGFLMPDHHLHEYFRFLVDHPELLKSDMDVKPQEEEKKADTKHTQTDDAAGGALSLLGSVYGSGEDEDGALQVVTESKEQEPAESFNAANATLSNGSEQEESSASLTKKEETVPKNSHPAAKEKAPSSKRNRFVTAVNASTTYSKKREGDSLASLCGTMDRSQVSALSSTSKVEPMILEPPSDLKRLMGKVVEFVLKNGKEFEAILVEQDSKNGRFPFLLPLNQYHPYYLKALQNAQESKLLGKSFAIQKHDSTEHGLGRKTALSKENETLSMPYDSERKEKFKMVIGGSKKDSQDLPSKPAKQQFGVSVDAAAAAAILQAATRGLRNPKLDILPKTSVNDFGQGLTSESEKEDGRTSNVSVARAIAKTAAIAAASEADSSEACLTKEQKQKAERLKRAKMFAAMIKTGGAPRTNESLPHLSADPPGADIVDPMVREREGSSVPVDVDTSDRMENSEKGSVRKKRHFRSRRVEQDDDEEEEGRDHKHSRKKHRSHKSSHHSRDDNKHRKRHSSSKDSEYRHRHKHHSSSEDEHRHKRKSRSHSKREVELEDGEISTKLSGHSNTDSIGDGASRETSLDLSNDRYIVFISCMRGWCSCPLSWIQTSLGSLKHSSIEEMSNASTVLKFSCSTTKSFVRDIHAQSPIGPVVNEQGRGVLSKLGLHSCNRTMRHLLYPQSTCQEANSKGYNQKALLE</sequence>
<dbReference type="EMBL" id="JABCRI010000001">
    <property type="protein sequence ID" value="KAF8414122.1"/>
    <property type="molecule type" value="Genomic_DNA"/>
</dbReference>
<name>A0A835DVP6_TETSI</name>
<feature type="compositionally biased region" description="Basic residues" evidence="7">
    <location>
        <begin position="722"/>
        <end position="731"/>
    </location>
</feature>
<feature type="compositionally biased region" description="Basic and acidic residues" evidence="7">
    <location>
        <begin position="441"/>
        <end position="457"/>
    </location>
</feature>
<evidence type="ECO:0000256" key="1">
    <source>
        <dbReference type="ARBA" id="ARBA00022664"/>
    </source>
</evidence>
<keyword evidence="5" id="KW-0804">Transcription</keyword>
<gene>
    <name evidence="9" type="ORF">HHK36_002121</name>
</gene>
<reference evidence="9 10" key="1">
    <citation type="submission" date="2020-04" db="EMBL/GenBank/DDBJ databases">
        <title>Plant Genome Project.</title>
        <authorList>
            <person name="Zhang R.-G."/>
        </authorList>
    </citation>
    <scope>NUCLEOTIDE SEQUENCE [LARGE SCALE GENOMIC DNA]</scope>
    <source>
        <strain evidence="9">YNK0</strain>
        <tissue evidence="9">Leaf</tissue>
    </source>
</reference>
<feature type="compositionally biased region" description="Basic residues" evidence="7">
    <location>
        <begin position="673"/>
        <end position="687"/>
    </location>
</feature>
<keyword evidence="10" id="KW-1185">Reference proteome</keyword>
<evidence type="ECO:0000256" key="5">
    <source>
        <dbReference type="ARBA" id="ARBA00023163"/>
    </source>
</evidence>
<dbReference type="Proteomes" id="UP000655225">
    <property type="component" value="Unassembled WGS sequence"/>
</dbReference>
<proteinExistence type="predicted"/>
<dbReference type="InterPro" id="IPR040397">
    <property type="entry name" value="SWAP"/>
</dbReference>
<dbReference type="InterPro" id="IPR035967">
    <property type="entry name" value="SWAP/Surp_sf"/>
</dbReference>
<dbReference type="GO" id="GO:0000395">
    <property type="term" value="P:mRNA 5'-splice site recognition"/>
    <property type="evidence" value="ECO:0007669"/>
    <property type="project" value="TreeGrafter"/>
</dbReference>
<keyword evidence="4" id="KW-0805">Transcription regulation</keyword>
<feature type="domain" description="SURP motif" evidence="8">
    <location>
        <begin position="160"/>
        <end position="202"/>
    </location>
</feature>
<evidence type="ECO:0000256" key="2">
    <source>
        <dbReference type="ARBA" id="ARBA00022737"/>
    </source>
</evidence>
<keyword evidence="1" id="KW-0507">mRNA processing</keyword>
<feature type="compositionally biased region" description="Basic and acidic residues" evidence="7">
    <location>
        <begin position="219"/>
        <end position="234"/>
    </location>
</feature>
<feature type="region of interest" description="Disordered" evidence="7">
    <location>
        <begin position="523"/>
        <end position="547"/>
    </location>
</feature>
<evidence type="ECO:0000256" key="4">
    <source>
        <dbReference type="ARBA" id="ARBA00023015"/>
    </source>
</evidence>
<dbReference type="PANTHER" id="PTHR13161">
    <property type="entry name" value="SPLICING FACTOR SUPPRESSOR OF WHITE APRICOT"/>
    <property type="match status" value="1"/>
</dbReference>
<evidence type="ECO:0000256" key="6">
    <source>
        <dbReference type="ARBA" id="ARBA00023187"/>
    </source>
</evidence>
<keyword evidence="6" id="KW-0508">mRNA splicing</keyword>
<dbReference type="SMART" id="SM01141">
    <property type="entry name" value="DRY_EERY"/>
    <property type="match status" value="1"/>
</dbReference>
<evidence type="ECO:0000313" key="10">
    <source>
        <dbReference type="Proteomes" id="UP000655225"/>
    </source>
</evidence>
<evidence type="ECO:0000313" key="9">
    <source>
        <dbReference type="EMBL" id="KAF8414122.1"/>
    </source>
</evidence>
<dbReference type="PROSITE" id="PS50128">
    <property type="entry name" value="SURP"/>
    <property type="match status" value="2"/>
</dbReference>
<dbReference type="SUPFAM" id="SSF109905">
    <property type="entry name" value="Surp module (SWAP domain)"/>
    <property type="match status" value="2"/>
</dbReference>
<feature type="domain" description="SURP motif" evidence="8">
    <location>
        <begin position="375"/>
        <end position="417"/>
    </location>
</feature>
<dbReference type="Pfam" id="PF01805">
    <property type="entry name" value="Surp"/>
    <property type="match status" value="2"/>
</dbReference>
<feature type="region of interest" description="Disordered" evidence="7">
    <location>
        <begin position="219"/>
        <end position="239"/>
    </location>
</feature>
<feature type="region of interest" description="Disordered" evidence="7">
    <location>
        <begin position="263"/>
        <end position="320"/>
    </location>
</feature>
<accession>A0A835DVP6</accession>
<dbReference type="Gene3D" id="1.10.10.790">
    <property type="entry name" value="Surp module"/>
    <property type="match status" value="2"/>
</dbReference>
<dbReference type="GO" id="GO:0003723">
    <property type="term" value="F:RNA binding"/>
    <property type="evidence" value="ECO:0007669"/>
    <property type="project" value="UniProtKB-KW"/>
</dbReference>
<evidence type="ECO:0000256" key="7">
    <source>
        <dbReference type="SAM" id="MobiDB-lite"/>
    </source>
</evidence>
<protein>
    <recommendedName>
        <fullName evidence="8">SURP motif domain-containing protein</fullName>
    </recommendedName>
</protein>
<dbReference type="AlphaFoldDB" id="A0A835DVP6"/>
<feature type="compositionally biased region" description="Polar residues" evidence="7">
    <location>
        <begin position="275"/>
        <end position="294"/>
    </location>
</feature>
<dbReference type="InterPro" id="IPR019147">
    <property type="entry name" value="SWAP_N_domain"/>
</dbReference>
<evidence type="ECO:0000256" key="3">
    <source>
        <dbReference type="ARBA" id="ARBA00022884"/>
    </source>
</evidence>
<organism evidence="9 10">
    <name type="scientific">Tetracentron sinense</name>
    <name type="common">Spur-leaf</name>
    <dbReference type="NCBI Taxonomy" id="13715"/>
    <lineage>
        <taxon>Eukaryota</taxon>
        <taxon>Viridiplantae</taxon>
        <taxon>Streptophyta</taxon>
        <taxon>Embryophyta</taxon>
        <taxon>Tracheophyta</taxon>
        <taxon>Spermatophyta</taxon>
        <taxon>Magnoliopsida</taxon>
        <taxon>Trochodendrales</taxon>
        <taxon>Trochodendraceae</taxon>
        <taxon>Tetracentron</taxon>
    </lineage>
</organism>
<feature type="compositionally biased region" description="Basic and acidic residues" evidence="7">
    <location>
        <begin position="637"/>
        <end position="648"/>
    </location>
</feature>
<feature type="region of interest" description="Disordered" evidence="7">
    <location>
        <begin position="597"/>
        <end position="763"/>
    </location>
</feature>
<feature type="compositionally biased region" description="Polar residues" evidence="7">
    <location>
        <begin position="744"/>
        <end position="754"/>
    </location>
</feature>